<dbReference type="Gene3D" id="4.10.1060.10">
    <property type="entry name" value="Zinc finger, RanBP2-type"/>
    <property type="match status" value="3"/>
</dbReference>
<evidence type="ECO:0000313" key="8">
    <source>
        <dbReference type="Proteomes" id="UP000419144"/>
    </source>
</evidence>
<keyword evidence="8" id="KW-1185">Reference proteome</keyword>
<dbReference type="Proteomes" id="UP000419144">
    <property type="component" value="Unassembled WGS sequence"/>
</dbReference>
<accession>A0A640KX43</accession>
<dbReference type="AlphaFoldDB" id="A0A640KX43"/>
<evidence type="ECO:0000259" key="6">
    <source>
        <dbReference type="PROSITE" id="PS50199"/>
    </source>
</evidence>
<reference evidence="7" key="1">
    <citation type="submission" date="2019-11" db="EMBL/GenBank/DDBJ databases">
        <title>Leishmania tarentolae CDS.</title>
        <authorList>
            <person name="Goto Y."/>
            <person name="Yamagishi J."/>
        </authorList>
    </citation>
    <scope>NUCLEOTIDE SEQUENCE [LARGE SCALE GENOMIC DNA]</scope>
    <source>
        <strain evidence="7">Parrot Tar II</strain>
    </source>
</reference>
<name>A0A640KX43_LEITA</name>
<dbReference type="GO" id="GO:0003729">
    <property type="term" value="F:mRNA binding"/>
    <property type="evidence" value="ECO:0007669"/>
    <property type="project" value="TreeGrafter"/>
</dbReference>
<sequence length="304" mass="33241">MLQLGGLVRRKPRAIQGYLQSVCRAAQRHTSSAPGKWKCACGLHNFDFHSECYSCRKKRTDLPASKSVPSLSLLGDMQMDDGDSTDVHTCSSTGSQGCSIEGSWMCPTCYTFNGSQRMACTHCRATRPFVQVRGEERGPLDTHKRDFGRVSEYSSPPSTVSSTVASGAAFSSTHSNGSVPRQPFMKGDWNCACGAHNFSRNTHCRKCHEPATSNTSTTAEERLTNAHPGDWTCPECTMYNFSWRKVCKRCNRAQPTTNTEASSSQPHSDVTTGMVAGWVCQACHSLNPADDTVMCVICGSPRRS</sequence>
<dbReference type="PROSITE" id="PS01358">
    <property type="entry name" value="ZF_RANBP2_1"/>
    <property type="match status" value="2"/>
</dbReference>
<dbReference type="PANTHER" id="PTHR23111">
    <property type="entry name" value="ZINC FINGER PROTEIN"/>
    <property type="match status" value="1"/>
</dbReference>
<dbReference type="OrthoDB" id="448399at2759"/>
<proteinExistence type="predicted"/>
<keyword evidence="3" id="KW-0862">Zinc</keyword>
<feature type="domain" description="RanBP2-type" evidence="6">
    <location>
        <begin position="100"/>
        <end position="129"/>
    </location>
</feature>
<dbReference type="SUPFAM" id="SSF90209">
    <property type="entry name" value="Ran binding protein zinc finger-like"/>
    <property type="match status" value="4"/>
</dbReference>
<comment type="caution">
    <text evidence="7">The sequence shown here is derived from an EMBL/GenBank/DDBJ whole genome shotgun (WGS) entry which is preliminary data.</text>
</comment>
<evidence type="ECO:0000256" key="2">
    <source>
        <dbReference type="ARBA" id="ARBA00022771"/>
    </source>
</evidence>
<dbReference type="PROSITE" id="PS50199">
    <property type="entry name" value="ZF_RANBP2_2"/>
    <property type="match status" value="2"/>
</dbReference>
<gene>
    <name evidence="7" type="ORF">LtaPh_3334700</name>
</gene>
<dbReference type="SMART" id="SM00547">
    <property type="entry name" value="ZnF_RBZ"/>
    <property type="match status" value="5"/>
</dbReference>
<feature type="compositionally biased region" description="Basic and acidic residues" evidence="5">
    <location>
        <begin position="136"/>
        <end position="149"/>
    </location>
</feature>
<dbReference type="EMBL" id="BLBS01000053">
    <property type="protein sequence ID" value="GET92079.1"/>
    <property type="molecule type" value="Genomic_DNA"/>
</dbReference>
<organism evidence="7 8">
    <name type="scientific">Leishmania tarentolae</name>
    <name type="common">Sauroleishmania tarentolae</name>
    <dbReference type="NCBI Taxonomy" id="5689"/>
    <lineage>
        <taxon>Eukaryota</taxon>
        <taxon>Discoba</taxon>
        <taxon>Euglenozoa</taxon>
        <taxon>Kinetoplastea</taxon>
        <taxon>Metakinetoplastina</taxon>
        <taxon>Trypanosomatida</taxon>
        <taxon>Trypanosomatidae</taxon>
        <taxon>Leishmaniinae</taxon>
        <taxon>Leishmania</taxon>
        <taxon>lizard Leishmania</taxon>
    </lineage>
</organism>
<evidence type="ECO:0000256" key="3">
    <source>
        <dbReference type="ARBA" id="ARBA00022833"/>
    </source>
</evidence>
<dbReference type="VEuPathDB" id="TriTrypDB:LtaPh_3334700"/>
<evidence type="ECO:0000313" key="7">
    <source>
        <dbReference type="EMBL" id="GET92079.1"/>
    </source>
</evidence>
<feature type="domain" description="RanBP2-type" evidence="6">
    <location>
        <begin position="227"/>
        <end position="256"/>
    </location>
</feature>
<keyword evidence="1" id="KW-0479">Metal-binding</keyword>
<dbReference type="PANTHER" id="PTHR23111:SF40">
    <property type="entry name" value="RNA-BINDING PROTEIN INVOLVED IN HETEROCHROMATIN ASSEMBLY-RELATED"/>
    <property type="match status" value="1"/>
</dbReference>
<evidence type="ECO:0000256" key="5">
    <source>
        <dbReference type="SAM" id="MobiDB-lite"/>
    </source>
</evidence>
<dbReference type="Pfam" id="PF00641">
    <property type="entry name" value="Zn_ribbon_RanBP"/>
    <property type="match status" value="2"/>
</dbReference>
<feature type="region of interest" description="Disordered" evidence="5">
    <location>
        <begin position="136"/>
        <end position="159"/>
    </location>
</feature>
<dbReference type="InterPro" id="IPR001876">
    <property type="entry name" value="Znf_RanBP2"/>
</dbReference>
<dbReference type="GO" id="GO:0008270">
    <property type="term" value="F:zinc ion binding"/>
    <property type="evidence" value="ECO:0007669"/>
    <property type="project" value="UniProtKB-KW"/>
</dbReference>
<evidence type="ECO:0000256" key="4">
    <source>
        <dbReference type="PROSITE-ProRule" id="PRU00322"/>
    </source>
</evidence>
<dbReference type="InterPro" id="IPR036443">
    <property type="entry name" value="Znf_RanBP2_sf"/>
</dbReference>
<feature type="compositionally biased region" description="Low complexity" evidence="5">
    <location>
        <begin position="150"/>
        <end position="159"/>
    </location>
</feature>
<protein>
    <submittedName>
        <fullName evidence="7">Unspecified product</fullName>
    </submittedName>
</protein>
<keyword evidence="2 4" id="KW-0863">Zinc-finger</keyword>
<evidence type="ECO:0000256" key="1">
    <source>
        <dbReference type="ARBA" id="ARBA00022723"/>
    </source>
</evidence>